<evidence type="ECO:0000313" key="7">
    <source>
        <dbReference type="Proteomes" id="UP001359559"/>
    </source>
</evidence>
<dbReference type="EMBL" id="JAYKXN010000003">
    <property type="protein sequence ID" value="KAK7303806.1"/>
    <property type="molecule type" value="Genomic_DNA"/>
</dbReference>
<keyword evidence="2" id="KW-0805">Transcription regulation</keyword>
<proteinExistence type="predicted"/>
<dbReference type="PANTHER" id="PTHR13859">
    <property type="entry name" value="ATROPHIN-RELATED"/>
    <property type="match status" value="1"/>
</dbReference>
<accession>A0AAN9JT10</accession>
<name>A0AAN9JT10_CLITE</name>
<protein>
    <recommendedName>
        <fullName evidence="5">DUF7650 domain-containing protein</fullName>
    </recommendedName>
</protein>
<feature type="domain" description="DUF7650" evidence="5">
    <location>
        <begin position="196"/>
        <end position="283"/>
    </location>
</feature>
<evidence type="ECO:0000256" key="4">
    <source>
        <dbReference type="ARBA" id="ARBA00023242"/>
    </source>
</evidence>
<dbReference type="GO" id="GO:0003714">
    <property type="term" value="F:transcription corepressor activity"/>
    <property type="evidence" value="ECO:0007669"/>
    <property type="project" value="TreeGrafter"/>
</dbReference>
<keyword evidence="3" id="KW-0804">Transcription</keyword>
<reference evidence="6 7" key="1">
    <citation type="submission" date="2024-01" db="EMBL/GenBank/DDBJ databases">
        <title>The genomes of 5 underutilized Papilionoideae crops provide insights into root nodulation and disease resistance.</title>
        <authorList>
            <person name="Yuan L."/>
        </authorList>
    </citation>
    <scope>NUCLEOTIDE SEQUENCE [LARGE SCALE GENOMIC DNA]</scope>
    <source>
        <strain evidence="6">LY-2023</strain>
        <tissue evidence="6">Leaf</tissue>
    </source>
</reference>
<evidence type="ECO:0000259" key="5">
    <source>
        <dbReference type="Pfam" id="PF24662"/>
    </source>
</evidence>
<sequence>MHLMKSKMKVDKVQVILPKVGAEESKHDQLIHANKSNEAVNKSNLCIETQNSQIQPEANKSNSAQGKANIELHEEDKLKNHCLVTESSSNIWNEIELAGFTLGLYIFGKDFDGVKKLASRVYQRGPKKQDDLKQYVLTLKELVGLNALIEAVAIGTEKDLTGLPANSTKANAKPVPDIPVFQKHAVRKDYRKLEHDEIINFLTGARLSKSQSNGIFWDVVWPLLLARGWHSKGRDSKKCSVSDDKLHQCFFIPGIDEFSVNLVKGHHYFDCVIDVLNKVASDPKLIEPERVEGNGCKNLGELTKFPNELDKGKMIIATNANELIIRKGVPSHLASSENMPSKRSIGSTDPFAACKHHKRDSLSNTIRRDDLKLKSIQSVFAESSNAENKNVINVSSLECSLKEKNLSDILQSQEHQTSANSLPIVKRQVVLGISASPAVIQPEQQPRFMIDLNKPVSTEDATDDEPFLAQIQKNDTGNVPRFMIDLNKPILIKDDDGESFGAKRQENDKVNESDDPNVEIISEAMYHSYHRLDMNTQRRSARTTKPTRRLLESFSMDLKETKLEWKPWYFVPGKSAKSPGQNGI</sequence>
<keyword evidence="7" id="KW-1185">Reference proteome</keyword>
<dbReference type="GO" id="GO:0005634">
    <property type="term" value="C:nucleus"/>
    <property type="evidence" value="ECO:0007669"/>
    <property type="project" value="UniProtKB-SubCell"/>
</dbReference>
<dbReference type="AlphaFoldDB" id="A0AAN9JT10"/>
<dbReference type="Pfam" id="PF24662">
    <property type="entry name" value="DUF7650"/>
    <property type="match status" value="1"/>
</dbReference>
<comment type="subcellular location">
    <subcellularLocation>
        <location evidence="1">Nucleus</location>
    </subcellularLocation>
</comment>
<dbReference type="InterPro" id="IPR056067">
    <property type="entry name" value="DUF7650"/>
</dbReference>
<dbReference type="Proteomes" id="UP001359559">
    <property type="component" value="Unassembled WGS sequence"/>
</dbReference>
<keyword evidence="4" id="KW-0539">Nucleus</keyword>
<evidence type="ECO:0000313" key="6">
    <source>
        <dbReference type="EMBL" id="KAK7303806.1"/>
    </source>
</evidence>
<organism evidence="6 7">
    <name type="scientific">Clitoria ternatea</name>
    <name type="common">Butterfly pea</name>
    <dbReference type="NCBI Taxonomy" id="43366"/>
    <lineage>
        <taxon>Eukaryota</taxon>
        <taxon>Viridiplantae</taxon>
        <taxon>Streptophyta</taxon>
        <taxon>Embryophyta</taxon>
        <taxon>Tracheophyta</taxon>
        <taxon>Spermatophyta</taxon>
        <taxon>Magnoliopsida</taxon>
        <taxon>eudicotyledons</taxon>
        <taxon>Gunneridae</taxon>
        <taxon>Pentapetalae</taxon>
        <taxon>rosids</taxon>
        <taxon>fabids</taxon>
        <taxon>Fabales</taxon>
        <taxon>Fabaceae</taxon>
        <taxon>Papilionoideae</taxon>
        <taxon>50 kb inversion clade</taxon>
        <taxon>NPAAA clade</taxon>
        <taxon>indigoferoid/millettioid clade</taxon>
        <taxon>Phaseoleae</taxon>
        <taxon>Clitoria</taxon>
    </lineage>
</organism>
<dbReference type="PANTHER" id="PTHR13859:SF31">
    <property type="entry name" value="ELM2 DOMAIN-CONTAINING PROTEIN"/>
    <property type="match status" value="1"/>
</dbReference>
<evidence type="ECO:0000256" key="1">
    <source>
        <dbReference type="ARBA" id="ARBA00004123"/>
    </source>
</evidence>
<evidence type="ECO:0000256" key="2">
    <source>
        <dbReference type="ARBA" id="ARBA00023015"/>
    </source>
</evidence>
<gene>
    <name evidence="6" type="ORF">RJT34_14723</name>
</gene>
<evidence type="ECO:0000256" key="3">
    <source>
        <dbReference type="ARBA" id="ARBA00023163"/>
    </source>
</evidence>
<comment type="caution">
    <text evidence="6">The sequence shown here is derived from an EMBL/GenBank/DDBJ whole genome shotgun (WGS) entry which is preliminary data.</text>
</comment>